<dbReference type="PANTHER" id="PTHR10689">
    <property type="entry name" value="MICROSOMAL GLUTATHIONE S-TRANSFERASE 1"/>
    <property type="match status" value="1"/>
</dbReference>
<evidence type="ECO:0000256" key="5">
    <source>
        <dbReference type="ARBA" id="ARBA00012452"/>
    </source>
</evidence>
<evidence type="ECO:0000313" key="19">
    <source>
        <dbReference type="Proteomes" id="UP000792457"/>
    </source>
</evidence>
<comment type="caution">
    <text evidence="18">The sequence shown here is derived from an EMBL/GenBank/DDBJ whole genome shotgun (WGS) entry which is preliminary data.</text>
</comment>
<evidence type="ECO:0000256" key="16">
    <source>
        <dbReference type="ARBA" id="ARBA00049385"/>
    </source>
</evidence>
<evidence type="ECO:0000313" key="18">
    <source>
        <dbReference type="EMBL" id="KAG8236606.1"/>
    </source>
</evidence>
<evidence type="ECO:0000256" key="2">
    <source>
        <dbReference type="ARBA" id="ARBA00004294"/>
    </source>
</evidence>
<dbReference type="OrthoDB" id="193139at2759"/>
<dbReference type="InterPro" id="IPR023352">
    <property type="entry name" value="MAPEG-like_dom_sf"/>
</dbReference>
<keyword evidence="7 17" id="KW-0812">Transmembrane</keyword>
<evidence type="ECO:0000256" key="13">
    <source>
        <dbReference type="ARBA" id="ARBA00023136"/>
    </source>
</evidence>
<reference evidence="18" key="2">
    <citation type="submission" date="2017-10" db="EMBL/GenBank/DDBJ databases">
        <title>Ladona fulva Genome sequencing and assembly.</title>
        <authorList>
            <person name="Murali S."/>
            <person name="Richards S."/>
            <person name="Bandaranaike D."/>
            <person name="Bellair M."/>
            <person name="Blankenburg K."/>
            <person name="Chao H."/>
            <person name="Dinh H."/>
            <person name="Doddapaneni H."/>
            <person name="Dugan-Rocha S."/>
            <person name="Elkadiri S."/>
            <person name="Gnanaolivu R."/>
            <person name="Hernandez B."/>
            <person name="Skinner E."/>
            <person name="Javaid M."/>
            <person name="Lee S."/>
            <person name="Li M."/>
            <person name="Ming W."/>
            <person name="Munidasa M."/>
            <person name="Muniz J."/>
            <person name="Nguyen L."/>
            <person name="Hughes D."/>
            <person name="Osuji N."/>
            <person name="Pu L.-L."/>
            <person name="Puazo M."/>
            <person name="Qu C."/>
            <person name="Quiroz J."/>
            <person name="Raj R."/>
            <person name="Weissenberger G."/>
            <person name="Xin Y."/>
            <person name="Zou X."/>
            <person name="Han Y."/>
            <person name="Worley K."/>
            <person name="Muzny D."/>
            <person name="Gibbs R."/>
        </authorList>
    </citation>
    <scope>NUCLEOTIDE SEQUENCE</scope>
    <source>
        <strain evidence="18">Sampled in the wild</strain>
    </source>
</reference>
<keyword evidence="8" id="KW-1000">Mitochondrion outer membrane</keyword>
<keyword evidence="19" id="KW-1185">Reference proteome</keyword>
<evidence type="ECO:0000256" key="10">
    <source>
        <dbReference type="ARBA" id="ARBA00022989"/>
    </source>
</evidence>
<evidence type="ECO:0000256" key="7">
    <source>
        <dbReference type="ARBA" id="ARBA00022692"/>
    </source>
</evidence>
<feature type="transmembrane region" description="Helical" evidence="17">
    <location>
        <begin position="12"/>
        <end position="34"/>
    </location>
</feature>
<evidence type="ECO:0000256" key="15">
    <source>
        <dbReference type="ARBA" id="ARBA00039397"/>
    </source>
</evidence>
<accession>A0A8K0KMQ2</accession>
<proteinExistence type="inferred from homology"/>
<organism evidence="18 19">
    <name type="scientific">Ladona fulva</name>
    <name type="common">Scarce chaser dragonfly</name>
    <name type="synonym">Libellula fulva</name>
    <dbReference type="NCBI Taxonomy" id="123851"/>
    <lineage>
        <taxon>Eukaryota</taxon>
        <taxon>Metazoa</taxon>
        <taxon>Ecdysozoa</taxon>
        <taxon>Arthropoda</taxon>
        <taxon>Hexapoda</taxon>
        <taxon>Insecta</taxon>
        <taxon>Pterygota</taxon>
        <taxon>Palaeoptera</taxon>
        <taxon>Odonata</taxon>
        <taxon>Epiprocta</taxon>
        <taxon>Anisoptera</taxon>
        <taxon>Libelluloidea</taxon>
        <taxon>Libellulidae</taxon>
        <taxon>Ladona</taxon>
    </lineage>
</organism>
<evidence type="ECO:0000256" key="9">
    <source>
        <dbReference type="ARBA" id="ARBA00022824"/>
    </source>
</evidence>
<dbReference type="GO" id="GO:0005741">
    <property type="term" value="C:mitochondrial outer membrane"/>
    <property type="evidence" value="ECO:0007669"/>
    <property type="project" value="UniProtKB-SubCell"/>
</dbReference>
<comment type="catalytic activity">
    <reaction evidence="16">
        <text>RX + glutathione = an S-substituted glutathione + a halide anion + H(+)</text>
        <dbReference type="Rhea" id="RHEA:16437"/>
        <dbReference type="ChEBI" id="CHEBI:15378"/>
        <dbReference type="ChEBI" id="CHEBI:16042"/>
        <dbReference type="ChEBI" id="CHEBI:17792"/>
        <dbReference type="ChEBI" id="CHEBI:57925"/>
        <dbReference type="ChEBI" id="CHEBI:90779"/>
        <dbReference type="EC" id="2.5.1.18"/>
    </reaction>
    <physiologicalReaction direction="left-to-right" evidence="16">
        <dbReference type="Rhea" id="RHEA:16438"/>
    </physiologicalReaction>
</comment>
<feature type="transmembrane region" description="Helical" evidence="17">
    <location>
        <begin position="77"/>
        <end position="97"/>
    </location>
</feature>
<dbReference type="GO" id="GO:0005789">
    <property type="term" value="C:endoplasmic reticulum membrane"/>
    <property type="evidence" value="ECO:0007669"/>
    <property type="project" value="UniProtKB-SubCell"/>
</dbReference>
<evidence type="ECO:0000256" key="17">
    <source>
        <dbReference type="SAM" id="Phobius"/>
    </source>
</evidence>
<comment type="function">
    <text evidence="1">Conjugation of reduced glutathione to a wide number of exogenous and endogenous hydrophobic electrophiles.</text>
</comment>
<evidence type="ECO:0000256" key="1">
    <source>
        <dbReference type="ARBA" id="ARBA00003701"/>
    </source>
</evidence>
<evidence type="ECO:0000256" key="3">
    <source>
        <dbReference type="ARBA" id="ARBA00004477"/>
    </source>
</evidence>
<dbReference type="InterPro" id="IPR040162">
    <property type="entry name" value="MGST1-like"/>
</dbReference>
<keyword evidence="11" id="KW-0007">Acetylation</keyword>
<dbReference type="EMBL" id="KZ309048">
    <property type="protein sequence ID" value="KAG8236606.1"/>
    <property type="molecule type" value="Genomic_DNA"/>
</dbReference>
<dbReference type="InterPro" id="IPR001129">
    <property type="entry name" value="Membr-assoc_MAPEG"/>
</dbReference>
<comment type="subunit">
    <text evidence="14">Homotrimer; The trimer binds only one molecule of glutathione.</text>
</comment>
<dbReference type="FunFam" id="1.20.120.550:FF:000002">
    <property type="entry name" value="Microsomal glutathione S-transferase 1"/>
    <property type="match status" value="1"/>
</dbReference>
<evidence type="ECO:0000256" key="14">
    <source>
        <dbReference type="ARBA" id="ARBA00038540"/>
    </source>
</evidence>
<evidence type="ECO:0000256" key="4">
    <source>
        <dbReference type="ARBA" id="ARBA00010459"/>
    </source>
</evidence>
<dbReference type="PANTHER" id="PTHR10689:SF6">
    <property type="entry name" value="MICROSOMAL GLUTATHIONE S-TRANSFERASE 1"/>
    <property type="match status" value="1"/>
</dbReference>
<dbReference type="Pfam" id="PF01124">
    <property type="entry name" value="MAPEG"/>
    <property type="match status" value="1"/>
</dbReference>
<keyword evidence="9" id="KW-0256">Endoplasmic reticulum</keyword>
<sequence>MDLLSRQNPVFSAYALYSVLLSLKMLALFLRIAYLRVKKKIFISPEDTSLAPGAVVNRDDPDIERTRRAHLNDLENIPMFWIIGFLYVLTRPSALIAENLFRLYFVARAIHTFVYAFVVFPQPTRAISFLVGIAVKFYMSLQVLAYFS</sequence>
<dbReference type="Proteomes" id="UP000792457">
    <property type="component" value="Unassembled WGS sequence"/>
</dbReference>
<keyword evidence="13 17" id="KW-0472">Membrane</keyword>
<keyword evidence="10 17" id="KW-1133">Transmembrane helix</keyword>
<comment type="similarity">
    <text evidence="4">Belongs to the MAPEG family.</text>
</comment>
<dbReference type="GO" id="GO:0004364">
    <property type="term" value="F:glutathione transferase activity"/>
    <property type="evidence" value="ECO:0007669"/>
    <property type="project" value="UniProtKB-EC"/>
</dbReference>
<evidence type="ECO:0000256" key="11">
    <source>
        <dbReference type="ARBA" id="ARBA00022990"/>
    </source>
</evidence>
<keyword evidence="12" id="KW-0496">Mitochondrion</keyword>
<dbReference type="EC" id="2.5.1.18" evidence="5"/>
<dbReference type="Gene3D" id="1.20.120.550">
    <property type="entry name" value="Membrane associated eicosanoid/glutathione metabolism-like domain"/>
    <property type="match status" value="1"/>
</dbReference>
<evidence type="ECO:0000256" key="8">
    <source>
        <dbReference type="ARBA" id="ARBA00022787"/>
    </source>
</evidence>
<keyword evidence="6" id="KW-0808">Transferase</keyword>
<evidence type="ECO:0000256" key="6">
    <source>
        <dbReference type="ARBA" id="ARBA00022679"/>
    </source>
</evidence>
<dbReference type="AlphaFoldDB" id="A0A8K0KMQ2"/>
<evidence type="ECO:0000256" key="12">
    <source>
        <dbReference type="ARBA" id="ARBA00023128"/>
    </source>
</evidence>
<name>A0A8K0KMQ2_LADFU</name>
<reference evidence="18" key="1">
    <citation type="submission" date="2013-04" db="EMBL/GenBank/DDBJ databases">
        <authorList>
            <person name="Qu J."/>
            <person name="Murali S.C."/>
            <person name="Bandaranaike D."/>
            <person name="Bellair M."/>
            <person name="Blankenburg K."/>
            <person name="Chao H."/>
            <person name="Dinh H."/>
            <person name="Doddapaneni H."/>
            <person name="Downs B."/>
            <person name="Dugan-Rocha S."/>
            <person name="Elkadiri S."/>
            <person name="Gnanaolivu R.D."/>
            <person name="Hernandez B."/>
            <person name="Javaid M."/>
            <person name="Jayaseelan J.C."/>
            <person name="Lee S."/>
            <person name="Li M."/>
            <person name="Ming W."/>
            <person name="Munidasa M."/>
            <person name="Muniz J."/>
            <person name="Nguyen L."/>
            <person name="Ongeri F."/>
            <person name="Osuji N."/>
            <person name="Pu L.-L."/>
            <person name="Puazo M."/>
            <person name="Qu C."/>
            <person name="Quiroz J."/>
            <person name="Raj R."/>
            <person name="Weissenberger G."/>
            <person name="Xin Y."/>
            <person name="Zou X."/>
            <person name="Han Y."/>
            <person name="Richards S."/>
            <person name="Worley K."/>
            <person name="Muzny D."/>
            <person name="Gibbs R."/>
        </authorList>
    </citation>
    <scope>NUCLEOTIDE SEQUENCE</scope>
    <source>
        <strain evidence="18">Sampled in the wild</strain>
    </source>
</reference>
<gene>
    <name evidence="18" type="ORF">J437_LFUL016855</name>
</gene>
<dbReference type="SUPFAM" id="SSF161084">
    <property type="entry name" value="MAPEG domain-like"/>
    <property type="match status" value="1"/>
</dbReference>
<comment type="subcellular location">
    <subcellularLocation>
        <location evidence="3">Endoplasmic reticulum membrane</location>
        <topology evidence="3">Multi-pass membrane protein</topology>
    </subcellularLocation>
    <subcellularLocation>
        <location evidence="2">Mitochondrion outer membrane</location>
    </subcellularLocation>
</comment>
<protein>
    <recommendedName>
        <fullName evidence="15">Microsomal glutathione S-transferase 1</fullName>
        <ecNumber evidence="5">2.5.1.18</ecNumber>
    </recommendedName>
</protein>